<dbReference type="InterPro" id="IPR019018">
    <property type="entry name" value="Rab-bd_FIP-RBD"/>
</dbReference>
<reference evidence="10 11" key="1">
    <citation type="submission" date="2019-04" db="EMBL/GenBank/DDBJ databases">
        <authorList>
            <consortium name="Wellcome Sanger Institute Data Sharing"/>
        </authorList>
    </citation>
    <scope>NUCLEOTIDE SEQUENCE [LARGE SCALE GENOMIC DNA]</scope>
</reference>
<dbReference type="Ensembl" id="ENSSFOT00015008691.2">
    <property type="protein sequence ID" value="ENSSFOP00015008567.2"/>
    <property type="gene ID" value="ENSSFOG00015005609.2"/>
</dbReference>
<keyword evidence="6" id="KW-0175">Coiled coil</keyword>
<feature type="compositionally biased region" description="Basic and acidic residues" evidence="7">
    <location>
        <begin position="342"/>
        <end position="525"/>
    </location>
</feature>
<feature type="domain" description="FIP-RBD" evidence="9">
    <location>
        <begin position="1319"/>
        <end position="1381"/>
    </location>
</feature>
<dbReference type="GeneID" id="108923627"/>
<dbReference type="GO" id="GO:0045055">
    <property type="term" value="P:regulated exocytosis"/>
    <property type="evidence" value="ECO:0007669"/>
    <property type="project" value="TreeGrafter"/>
</dbReference>
<dbReference type="PROSITE" id="PS50004">
    <property type="entry name" value="C2"/>
    <property type="match status" value="1"/>
</dbReference>
<keyword evidence="3" id="KW-0597">Phosphoprotein</keyword>
<name>A0A8C9UZE0_SCLFO</name>
<evidence type="ECO:0000256" key="2">
    <source>
        <dbReference type="ARBA" id="ARBA00022448"/>
    </source>
</evidence>
<keyword evidence="5" id="KW-0653">Protein transport</keyword>
<keyword evidence="11" id="KW-1185">Reference proteome</keyword>
<feature type="region of interest" description="Disordered" evidence="7">
    <location>
        <begin position="152"/>
        <end position="255"/>
    </location>
</feature>
<organism evidence="10 11">
    <name type="scientific">Scleropages formosus</name>
    <name type="common">Asian bonytongue</name>
    <name type="synonym">Osteoglossum formosum</name>
    <dbReference type="NCBI Taxonomy" id="113540"/>
    <lineage>
        <taxon>Eukaryota</taxon>
        <taxon>Metazoa</taxon>
        <taxon>Chordata</taxon>
        <taxon>Craniata</taxon>
        <taxon>Vertebrata</taxon>
        <taxon>Euteleostomi</taxon>
        <taxon>Actinopterygii</taxon>
        <taxon>Neopterygii</taxon>
        <taxon>Teleostei</taxon>
        <taxon>Osteoglossocephala</taxon>
        <taxon>Osteoglossomorpha</taxon>
        <taxon>Osteoglossiformes</taxon>
        <taxon>Osteoglossidae</taxon>
        <taxon>Scleropages</taxon>
    </lineage>
</organism>
<dbReference type="Gene3D" id="2.60.40.150">
    <property type="entry name" value="C2 domain"/>
    <property type="match status" value="1"/>
</dbReference>
<feature type="compositionally biased region" description="Polar residues" evidence="7">
    <location>
        <begin position="220"/>
        <end position="237"/>
    </location>
</feature>
<comment type="subcellular location">
    <subcellularLocation>
        <location evidence="1">Recycling endosome</location>
    </subcellularLocation>
</comment>
<feature type="region of interest" description="Disordered" evidence="7">
    <location>
        <begin position="308"/>
        <end position="525"/>
    </location>
</feature>
<evidence type="ECO:0000313" key="10">
    <source>
        <dbReference type="Ensembl" id="ENSSFOP00015008567.2"/>
    </source>
</evidence>
<evidence type="ECO:0000256" key="4">
    <source>
        <dbReference type="ARBA" id="ARBA00022753"/>
    </source>
</evidence>
<feature type="compositionally biased region" description="Basic and acidic residues" evidence="7">
    <location>
        <begin position="201"/>
        <end position="212"/>
    </location>
</feature>
<dbReference type="GO" id="GO:0015031">
    <property type="term" value="P:protein transport"/>
    <property type="evidence" value="ECO:0007669"/>
    <property type="project" value="UniProtKB-KW"/>
</dbReference>
<evidence type="ECO:0000256" key="1">
    <source>
        <dbReference type="ARBA" id="ARBA00004172"/>
    </source>
</evidence>
<reference evidence="10" key="3">
    <citation type="submission" date="2025-09" db="UniProtKB">
        <authorList>
            <consortium name="Ensembl"/>
        </authorList>
    </citation>
    <scope>IDENTIFICATION</scope>
</reference>
<dbReference type="SMART" id="SM00239">
    <property type="entry name" value="C2"/>
    <property type="match status" value="1"/>
</dbReference>
<reference evidence="10" key="2">
    <citation type="submission" date="2025-08" db="UniProtKB">
        <authorList>
            <consortium name="Ensembl"/>
        </authorList>
    </citation>
    <scope>IDENTIFICATION</scope>
</reference>
<dbReference type="Proteomes" id="UP000694397">
    <property type="component" value="Chromosome 6"/>
</dbReference>
<evidence type="ECO:0000256" key="6">
    <source>
        <dbReference type="SAM" id="Coils"/>
    </source>
</evidence>
<dbReference type="FunFam" id="2.60.40.150:FF:000070">
    <property type="entry name" value="rab11 family-interacting protein 2 isoform X1"/>
    <property type="match status" value="1"/>
</dbReference>
<feature type="coiled-coil region" evidence="6">
    <location>
        <begin position="1342"/>
        <end position="1369"/>
    </location>
</feature>
<proteinExistence type="predicted"/>
<evidence type="ECO:0000259" key="8">
    <source>
        <dbReference type="PROSITE" id="PS50004"/>
    </source>
</evidence>
<evidence type="ECO:0000313" key="11">
    <source>
        <dbReference type="Proteomes" id="UP000694397"/>
    </source>
</evidence>
<feature type="region of interest" description="Disordered" evidence="7">
    <location>
        <begin position="721"/>
        <end position="844"/>
    </location>
</feature>
<dbReference type="GO" id="GO:0031267">
    <property type="term" value="F:small GTPase binding"/>
    <property type="evidence" value="ECO:0007669"/>
    <property type="project" value="InterPro"/>
</dbReference>
<accession>A0A8C9UZE0</accession>
<keyword evidence="4" id="KW-0967">Endosome</keyword>
<dbReference type="InterPro" id="IPR035892">
    <property type="entry name" value="C2_domain_sf"/>
</dbReference>
<dbReference type="PANTHER" id="PTHR15746:SF25">
    <property type="entry name" value="CALPONIN HOMOLOGY DOMAIN-CONTAINING PROTEIN DDB_G0272472 ISOFORM X1"/>
    <property type="match status" value="1"/>
</dbReference>
<feature type="region of interest" description="Disordered" evidence="7">
    <location>
        <begin position="856"/>
        <end position="876"/>
    </location>
</feature>
<dbReference type="GeneTree" id="ENSGT00940000165511"/>
<dbReference type="InterPro" id="IPR000008">
    <property type="entry name" value="C2_dom"/>
</dbReference>
<protein>
    <submittedName>
        <fullName evidence="10">Rab11 family-interacting protein 1-like</fullName>
    </submittedName>
</protein>
<dbReference type="SUPFAM" id="SSF144270">
    <property type="entry name" value="Eferin C-derminal domain-like"/>
    <property type="match status" value="1"/>
</dbReference>
<evidence type="ECO:0000256" key="7">
    <source>
        <dbReference type="SAM" id="MobiDB-lite"/>
    </source>
</evidence>
<dbReference type="SUPFAM" id="SSF49562">
    <property type="entry name" value="C2 domain (Calcium/lipid-binding domain, CaLB)"/>
    <property type="match status" value="1"/>
</dbReference>
<feature type="region of interest" description="Disordered" evidence="7">
    <location>
        <begin position="557"/>
        <end position="691"/>
    </location>
</feature>
<dbReference type="RefSeq" id="XP_018590015.2">
    <property type="nucleotide sequence ID" value="XM_018734499.2"/>
</dbReference>
<feature type="compositionally biased region" description="Basic and acidic residues" evidence="7">
    <location>
        <begin position="155"/>
        <end position="169"/>
    </location>
</feature>
<feature type="domain" description="C2" evidence="8">
    <location>
        <begin position="1"/>
        <end position="119"/>
    </location>
</feature>
<dbReference type="PANTHER" id="PTHR15746">
    <property type="entry name" value="RAB11-RELATED"/>
    <property type="match status" value="1"/>
</dbReference>
<dbReference type="PROSITE" id="PS51511">
    <property type="entry name" value="FIP_RBD"/>
    <property type="match status" value="1"/>
</dbReference>
<dbReference type="Gene3D" id="1.20.5.2440">
    <property type="match status" value="1"/>
</dbReference>
<dbReference type="GO" id="GO:0055037">
    <property type="term" value="C:recycling endosome"/>
    <property type="evidence" value="ECO:0007669"/>
    <property type="project" value="UniProtKB-SubCell"/>
</dbReference>
<dbReference type="Pfam" id="PF00168">
    <property type="entry name" value="C2"/>
    <property type="match status" value="1"/>
</dbReference>
<feature type="region of interest" description="Disordered" evidence="7">
    <location>
        <begin position="899"/>
        <end position="937"/>
    </location>
</feature>
<gene>
    <name evidence="10" type="primary">rab11fip1b</name>
</gene>
<evidence type="ECO:0000256" key="5">
    <source>
        <dbReference type="ARBA" id="ARBA00022927"/>
    </source>
</evidence>
<sequence length="1387" mass="163708">MSLANQSQQWYPTSVKVTVIQARNLRIKGRNGTNDAYAIMQVAKDRFSTIVTEKTVNPVWKEEATFDLPLFHHGNAERCTLCVQVMHRVQMGLDKMLGQVIVNLLDLEEDKDRNKTEWFKLLNKAGKQDKERGEVQLEIVFLRNNMTASMFDLSSQDKQRSRLGKLKDKLRGKKKESMSDSASAIVPSVTQNLTDSEEEGDTHPDTPSGDKKSKLKSLFTPKSNLHRNVSQSMSTLGYPSEWDTPSGGSEAPSVQVELPEGKKFAFLTHKPTGSSDKKTTQGTLSLLGQPKSGAEEQIKICINGSHVYTDQPESRPAHTGSALGLSGSMEDMHGGRIRKEKLKQEEQDKNRQEKVKQEHGEQERKRQEEEERIRLEKLKEKEQEKDRKEEEERMREKITQERKRKEEEEKLRQEKIRLEEEERKRKEEEERIRLEEQRRKEEERIRQEMQDRKMKEEQQKLREEKIRKEEQNRKEAEERIRKDKIRQEEQERKRKEEQEKLSQEKIREGEKMRQDEQERKRKEEQQKLRQEKIRLEEQERQRKEEEERITQEKLRWEEQERKREEQEKLNREKIRQEEEERMRQEKMREEEQERKRKEEEQRRKEEERIRQEMQDRKMKEEQQKLREEKIRKEEQNRKEGEERIRKDKIRQEEQERKRKEEQEKLSQEKIREGEKMRQDEQERKRKEEEQKLRQEKIRLEEQERQRKEEEERITQEKLRWEEQERKREEQEKLNREKIRQEKEERMRQEKMREEEQERKRQEEEEKIRQEAQRKENEEEKRIRKEKIRLEEQEQENQEEHERLKQKQKEKVRQEEKRQLERMREEEKKILSRKEDQSYLEEPKQRVKDIACNPFFEAQGSNPFEENSLETLPDDSNTGHMKVFAVKPSTTTLQSDLLANLSGSQCPPKPKAGLSESSVRHTDKKRRAPLPPLTGSHIPSLQALPGTLDLTFHHGGDCSKKAEIKNFHEGKRSAPQPPGCAPLRQNMQQEDKVNSIGISLQKSNIYFPIEYILKDVNMKENSADVAQKEVGLFDDPLITESDRLEVENSKKPLLKGKLEEPRKCIGVLLIPEISSDQPQELFPGKDLLNKDWKEKSEEDLTDERLASCDASARDGSDQFRMLENMASHEQKPSEMPKAMDTTADDCTSVLQDVLKKKRRAPQPLSLLQSESTKVKDHEITLAGTGNLVRKGMQEDKHDFGASSKFSLAKQTVGTFLSFSSPTSFLLTSPEPVKTDIDKEEHVPWPLSITSSDGRTLLHANVPSSMETQQITENRDDDITLVSKPCRPHPVKPLNASENQSLARRVALKPLEVLAGIPGKTKEMETRGNGPYSQLTQPELISMVVKQEAQIAEKNKKIQDLEDYIDNLLVRVMEEKPSILMAMNSPKKS</sequence>
<evidence type="ECO:0000256" key="3">
    <source>
        <dbReference type="ARBA" id="ARBA00022553"/>
    </source>
</evidence>
<dbReference type="OrthoDB" id="8956628at2759"/>
<dbReference type="InterPro" id="IPR037245">
    <property type="entry name" value="FIP-RBD_C_sf"/>
</dbReference>
<dbReference type="InterPro" id="IPR037789">
    <property type="entry name" value="FIP_classI"/>
</dbReference>
<keyword evidence="2" id="KW-0813">Transport</keyword>
<evidence type="ECO:0000259" key="9">
    <source>
        <dbReference type="PROSITE" id="PS51511"/>
    </source>
</evidence>
<feature type="region of interest" description="Disordered" evidence="7">
    <location>
        <begin position="267"/>
        <end position="293"/>
    </location>
</feature>